<dbReference type="Gene3D" id="2.20.28.90">
    <property type="match status" value="1"/>
</dbReference>
<keyword evidence="2" id="KW-0805">Transcription regulation</keyword>
<keyword evidence="5" id="KW-1185">Reference proteome</keyword>
<dbReference type="eggNOG" id="arCOG04077">
    <property type="taxonomic scope" value="Archaea"/>
</dbReference>
<dbReference type="Proteomes" id="UP000001137">
    <property type="component" value="Chromosome"/>
</dbReference>
<feature type="binding site" evidence="2">
    <location>
        <position position="22"/>
    </location>
    <ligand>
        <name>Zn(2+)</name>
        <dbReference type="ChEBI" id="CHEBI:29105"/>
    </ligand>
</feature>
<dbReference type="GO" id="GO:0000428">
    <property type="term" value="C:DNA-directed RNA polymerase complex"/>
    <property type="evidence" value="ECO:0007669"/>
    <property type="project" value="UniProtKB-KW"/>
</dbReference>
<keyword evidence="4" id="KW-0240">DNA-directed RNA polymerase</keyword>
<feature type="binding site" evidence="2">
    <location>
        <position position="36"/>
    </location>
    <ligand>
        <name>Zn(2+)</name>
        <dbReference type="ChEBI" id="CHEBI:29105"/>
    </ligand>
</feature>
<dbReference type="InterPro" id="IPR022800">
    <property type="entry name" value="Spt4/RpoE2_Znf"/>
</dbReference>
<dbReference type="HOGENOM" id="CLU_199467_0_0_2"/>
<dbReference type="InterPro" id="IPR007178">
    <property type="entry name" value="Spt4_arch"/>
</dbReference>
<dbReference type="InterPro" id="IPR038589">
    <property type="entry name" value="Spt4_dom_sf"/>
</dbReference>
<dbReference type="GO" id="GO:0008270">
    <property type="term" value="F:zinc ion binding"/>
    <property type="evidence" value="ECO:0007669"/>
    <property type="project" value="UniProtKB-UniRule"/>
</dbReference>
<gene>
    <name evidence="2" type="primary">spt4</name>
    <name evidence="4" type="ordered locus">Cmaq_0717</name>
</gene>
<comment type="function">
    <text evidence="2">Stimulates transcription elongation.</text>
</comment>
<sequence length="79" mass="8957">MLMSRATRSRTRRRPLSGFKACRKCKLIVPDEVNQCPNCGGIEFSEEWRGLIIILNPEESCIAKELNITKPGMYAVEVT</sequence>
<evidence type="ECO:0000313" key="5">
    <source>
        <dbReference type="Proteomes" id="UP000001137"/>
    </source>
</evidence>
<dbReference type="EMBL" id="CP000852">
    <property type="protein sequence ID" value="ABW01553.1"/>
    <property type="molecule type" value="Genomic_DNA"/>
</dbReference>
<dbReference type="GO" id="GO:0006355">
    <property type="term" value="P:regulation of DNA-templated transcription"/>
    <property type="evidence" value="ECO:0007669"/>
    <property type="project" value="UniProtKB-UniRule"/>
</dbReference>
<name>A8MCP7_CALMQ</name>
<dbReference type="STRING" id="397948.Cmaq_0717"/>
<dbReference type="KEGG" id="cma:Cmaq_0717"/>
<keyword evidence="2" id="KW-0862">Zinc</keyword>
<comment type="subunit">
    <text evidence="2">Heterodimer composed of Spt4 and Spt5.</text>
</comment>
<dbReference type="SUPFAM" id="SSF63393">
    <property type="entry name" value="RNA polymerase subunits"/>
    <property type="match status" value="1"/>
</dbReference>
<dbReference type="PANTHER" id="PTHR40704">
    <property type="entry name" value="TRANSCRIPTION ELONGATION FACTOR SPT4"/>
    <property type="match status" value="1"/>
</dbReference>
<evidence type="ECO:0000259" key="3">
    <source>
        <dbReference type="SMART" id="SM01389"/>
    </source>
</evidence>
<dbReference type="Pfam" id="PF06093">
    <property type="entry name" value="Spt4"/>
    <property type="match status" value="1"/>
</dbReference>
<feature type="binding site" evidence="2">
    <location>
        <position position="25"/>
    </location>
    <ligand>
        <name>Zn(2+)</name>
        <dbReference type="ChEBI" id="CHEBI:29105"/>
    </ligand>
</feature>
<organism evidence="4 5">
    <name type="scientific">Caldivirga maquilingensis (strain ATCC 700844 / DSM 13496 / JCM 10307 / IC-167)</name>
    <dbReference type="NCBI Taxonomy" id="397948"/>
    <lineage>
        <taxon>Archaea</taxon>
        <taxon>Thermoproteota</taxon>
        <taxon>Thermoprotei</taxon>
        <taxon>Thermoproteales</taxon>
        <taxon>Thermoproteaceae</taxon>
        <taxon>Caldivirga</taxon>
    </lineage>
</organism>
<dbReference type="NCBIfam" id="NF041664">
    <property type="entry name" value="RNAP_arch_Epp"/>
    <property type="match status" value="1"/>
</dbReference>
<comment type="similarity">
    <text evidence="2">Belongs to the archaeal Spt4 family.</text>
</comment>
<keyword evidence="1 2" id="KW-0804">Transcription</keyword>
<keyword evidence="2" id="KW-0479">Metal-binding</keyword>
<reference evidence="4 5" key="1">
    <citation type="submission" date="2007-10" db="EMBL/GenBank/DDBJ databases">
        <title>Complete sequence of Caldivirga maquilingensis IC-167.</title>
        <authorList>
            <consortium name="US DOE Joint Genome Institute"/>
            <person name="Copeland A."/>
            <person name="Lucas S."/>
            <person name="Lapidus A."/>
            <person name="Barry K."/>
            <person name="Glavina del Rio T."/>
            <person name="Dalin E."/>
            <person name="Tice H."/>
            <person name="Pitluck S."/>
            <person name="Saunders E."/>
            <person name="Brettin T."/>
            <person name="Bruce D."/>
            <person name="Detter J.C."/>
            <person name="Han C."/>
            <person name="Schmutz J."/>
            <person name="Larimer F."/>
            <person name="Land M."/>
            <person name="Hauser L."/>
            <person name="Kyrpides N."/>
            <person name="Ivanova N."/>
            <person name="Biddle J.F."/>
            <person name="Zhang Z."/>
            <person name="Fitz-Gibbon S.T."/>
            <person name="Lowe T.M."/>
            <person name="Saltikov C."/>
            <person name="House C.H."/>
            <person name="Richardson P."/>
        </authorList>
    </citation>
    <scope>NUCLEOTIDE SEQUENCE [LARGE SCALE GENOMIC DNA]</scope>
    <source>
        <strain evidence="5">ATCC 700844 / DSM 13496 / JCM 10307 / IC-167</strain>
    </source>
</reference>
<evidence type="ECO:0000313" key="4">
    <source>
        <dbReference type="EMBL" id="ABW01553.1"/>
    </source>
</evidence>
<evidence type="ECO:0000256" key="2">
    <source>
        <dbReference type="HAMAP-Rule" id="MF_00949"/>
    </source>
</evidence>
<dbReference type="PANTHER" id="PTHR40704:SF1">
    <property type="entry name" value="TRANSCRIPTION ELONGATION FACTOR SPT4"/>
    <property type="match status" value="1"/>
</dbReference>
<protein>
    <recommendedName>
        <fullName evidence="2">Transcription elongation factor Spt4</fullName>
    </recommendedName>
</protein>
<feature type="binding site" evidence="2">
    <location>
        <position position="39"/>
    </location>
    <ligand>
        <name>Zn(2+)</name>
        <dbReference type="ChEBI" id="CHEBI:29105"/>
    </ligand>
</feature>
<dbReference type="InterPro" id="IPR029040">
    <property type="entry name" value="RPABC4/Spt4"/>
</dbReference>
<feature type="domain" description="Spt4/RpoE2 zinc finger" evidence="3">
    <location>
        <begin position="19"/>
        <end position="79"/>
    </location>
</feature>
<evidence type="ECO:0000256" key="1">
    <source>
        <dbReference type="ARBA" id="ARBA00023163"/>
    </source>
</evidence>
<dbReference type="HAMAP" id="MF_00949">
    <property type="entry name" value="Spt4_arch"/>
    <property type="match status" value="1"/>
</dbReference>
<dbReference type="AlphaFoldDB" id="A8MCP7"/>
<proteinExistence type="inferred from homology"/>
<dbReference type="SMART" id="SM01389">
    <property type="entry name" value="Spt4"/>
    <property type="match status" value="1"/>
</dbReference>
<accession>A8MCP7</accession>